<accession>A0A162WG51</accession>
<dbReference type="InterPro" id="IPR036915">
    <property type="entry name" value="Cyclin-like_sf"/>
</dbReference>
<evidence type="ECO:0000256" key="1">
    <source>
        <dbReference type="RuleBase" id="RU000383"/>
    </source>
</evidence>
<dbReference type="OrthoDB" id="10264655at2759"/>
<evidence type="ECO:0000313" key="3">
    <source>
        <dbReference type="EMBL" id="OAD66925.1"/>
    </source>
</evidence>
<dbReference type="CDD" id="cd20532">
    <property type="entry name" value="CYCLIN_CCNL_rpt1"/>
    <property type="match status" value="1"/>
</dbReference>
<dbReference type="InterPro" id="IPR043198">
    <property type="entry name" value="Cyclin/Ssn8"/>
</dbReference>
<dbReference type="InParanoid" id="A0A162WG51"/>
<proteinExistence type="inferred from homology"/>
<dbReference type="Pfam" id="PF00134">
    <property type="entry name" value="Cyclin_N"/>
    <property type="match status" value="1"/>
</dbReference>
<feature type="domain" description="Cyclin-like" evidence="2">
    <location>
        <begin position="157"/>
        <end position="243"/>
    </location>
</feature>
<dbReference type="FunCoup" id="A0A162WG51">
    <property type="interactions" value="255"/>
</dbReference>
<dbReference type="PANTHER" id="PTHR10026">
    <property type="entry name" value="CYCLIN"/>
    <property type="match status" value="1"/>
</dbReference>
<dbReference type="Proteomes" id="UP000077315">
    <property type="component" value="Unassembled WGS sequence"/>
</dbReference>
<dbReference type="RefSeq" id="XP_018284965.1">
    <property type="nucleotide sequence ID" value="XM_018429835.1"/>
</dbReference>
<dbReference type="GeneID" id="28990741"/>
<dbReference type="VEuPathDB" id="FungiDB:PHYBLDRAFT_137103"/>
<evidence type="ECO:0000313" key="4">
    <source>
        <dbReference type="Proteomes" id="UP000077315"/>
    </source>
</evidence>
<keyword evidence="4" id="KW-1185">Reference proteome</keyword>
<dbReference type="SUPFAM" id="SSF47954">
    <property type="entry name" value="Cyclin-like"/>
    <property type="match status" value="2"/>
</dbReference>
<dbReference type="AlphaFoldDB" id="A0A162WG51"/>
<comment type="similarity">
    <text evidence="1">Belongs to the cyclin family.</text>
</comment>
<evidence type="ECO:0000259" key="2">
    <source>
        <dbReference type="SMART" id="SM00385"/>
    </source>
</evidence>
<dbReference type="SMART" id="SM00385">
    <property type="entry name" value="CYCLIN"/>
    <property type="match status" value="2"/>
</dbReference>
<dbReference type="InterPro" id="IPR013763">
    <property type="entry name" value="Cyclin-like_dom"/>
</dbReference>
<dbReference type="InterPro" id="IPR006671">
    <property type="entry name" value="Cyclin_N"/>
</dbReference>
<dbReference type="PIRSF" id="PIRSF036580">
    <property type="entry name" value="Cyclin_L"/>
    <property type="match status" value="1"/>
</dbReference>
<organism evidence="3 4">
    <name type="scientific">Phycomyces blakesleeanus (strain ATCC 8743b / DSM 1359 / FGSC 10004 / NBRC 33097 / NRRL 1555)</name>
    <dbReference type="NCBI Taxonomy" id="763407"/>
    <lineage>
        <taxon>Eukaryota</taxon>
        <taxon>Fungi</taxon>
        <taxon>Fungi incertae sedis</taxon>
        <taxon>Mucoromycota</taxon>
        <taxon>Mucoromycotina</taxon>
        <taxon>Mucoromycetes</taxon>
        <taxon>Mucorales</taxon>
        <taxon>Phycomycetaceae</taxon>
        <taxon>Phycomyces</taxon>
    </lineage>
</organism>
<keyword evidence="1" id="KW-0195">Cyclin</keyword>
<gene>
    <name evidence="3" type="ORF">PHYBLDRAFT_137103</name>
</gene>
<dbReference type="GO" id="GO:0006357">
    <property type="term" value="P:regulation of transcription by RNA polymerase II"/>
    <property type="evidence" value="ECO:0007669"/>
    <property type="project" value="InterPro"/>
</dbReference>
<sequence length="267" mass="30449">MPRISLQNPLASLEQLSCSPSVRDGIPSDLEDDLRNLGGELIQSAGILLKLPQVAMATAQVLFQRFFYMASMRHHGIVDIGMGALFLAAKVEENSVRLTHLVTVYDYLIKYSRDQPTFPPLDSFSQKAYDMKNSLITAEMQILKQLGFNVHVELPYGLMINYLRILSLEEHPTVPGRAWNYLNDGLRTNIYVTHPPSTIACAAIWLACRDQQVKLPVSPGSEWWLLFDTRLEDFKNAAGQIRRLYYRKLNRRLLPLNPKEIKTITYV</sequence>
<dbReference type="STRING" id="763407.A0A162WG51"/>
<feature type="domain" description="Cyclin-like" evidence="2">
    <location>
        <begin position="40"/>
        <end position="144"/>
    </location>
</feature>
<name>A0A162WG51_PHYB8</name>
<dbReference type="EMBL" id="KV441026">
    <property type="protein sequence ID" value="OAD66925.1"/>
    <property type="molecule type" value="Genomic_DNA"/>
</dbReference>
<reference evidence="4" key="1">
    <citation type="submission" date="2015-06" db="EMBL/GenBank/DDBJ databases">
        <title>Expansion of signal transduction pathways in fungi by whole-genome duplication.</title>
        <authorList>
            <consortium name="DOE Joint Genome Institute"/>
            <person name="Corrochano L.M."/>
            <person name="Kuo A."/>
            <person name="Marcet-Houben M."/>
            <person name="Polaino S."/>
            <person name="Salamov A."/>
            <person name="Villalobos J.M."/>
            <person name="Alvarez M.I."/>
            <person name="Avalos J."/>
            <person name="Benito E.P."/>
            <person name="Benoit I."/>
            <person name="Burger G."/>
            <person name="Camino L.P."/>
            <person name="Canovas D."/>
            <person name="Cerda-Olmedo E."/>
            <person name="Cheng J.-F."/>
            <person name="Dominguez A."/>
            <person name="Elias M."/>
            <person name="Eslava A.P."/>
            <person name="Glaser F."/>
            <person name="Grimwood J."/>
            <person name="Gutierrez G."/>
            <person name="Heitman J."/>
            <person name="Henrissat B."/>
            <person name="Iturriaga E.A."/>
            <person name="Lang B.F."/>
            <person name="Lavin J.L."/>
            <person name="Lee S."/>
            <person name="Li W."/>
            <person name="Lindquist E."/>
            <person name="Lopez-Garcia S."/>
            <person name="Luque E.M."/>
            <person name="Marcos A.T."/>
            <person name="Martin J."/>
            <person name="McCluskey K."/>
            <person name="Medina H.R."/>
            <person name="Miralles-Duran A."/>
            <person name="Miyazaki A."/>
            <person name="Munoz-Torres E."/>
            <person name="Oguiza J.A."/>
            <person name="Ohm R."/>
            <person name="Olmedo M."/>
            <person name="Orejas M."/>
            <person name="Ortiz-Castellanos L."/>
            <person name="Pisabarro A.G."/>
            <person name="Rodriguez-Romero J."/>
            <person name="Ruiz-Herrera J."/>
            <person name="Ruiz-Vazquez R."/>
            <person name="Sanz C."/>
            <person name="Schackwitz W."/>
            <person name="Schmutz J."/>
            <person name="Shahriari M."/>
            <person name="Shelest E."/>
            <person name="Silva-Franco F."/>
            <person name="Soanes D."/>
            <person name="Syed K."/>
            <person name="Tagua V.G."/>
            <person name="Talbot N.J."/>
            <person name="Thon M."/>
            <person name="De vries R.P."/>
            <person name="Wiebenga A."/>
            <person name="Yadav J.S."/>
            <person name="Braun E.L."/>
            <person name="Baker S."/>
            <person name="Garre V."/>
            <person name="Horwitz B."/>
            <person name="Torres-Martinez S."/>
            <person name="Idnurm A."/>
            <person name="Herrera-Estrella A."/>
            <person name="Gabaldon T."/>
            <person name="Grigoriev I.V."/>
        </authorList>
    </citation>
    <scope>NUCLEOTIDE SEQUENCE [LARGE SCALE GENOMIC DNA]</scope>
    <source>
        <strain evidence="4">NRRL 1555(-)</strain>
    </source>
</reference>
<dbReference type="GO" id="GO:0016538">
    <property type="term" value="F:cyclin-dependent protein serine/threonine kinase regulator activity"/>
    <property type="evidence" value="ECO:0007669"/>
    <property type="project" value="InterPro"/>
</dbReference>
<protein>
    <submittedName>
        <fullName evidence="3">Cyclin</fullName>
    </submittedName>
</protein>
<dbReference type="Gene3D" id="1.10.472.10">
    <property type="entry name" value="Cyclin-like"/>
    <property type="match status" value="2"/>
</dbReference>